<keyword evidence="2" id="KW-1185">Reference proteome</keyword>
<gene>
    <name evidence="1" type="ORF">C7H52_07365</name>
</gene>
<accession>A0A2T1N8C2</accession>
<sequence length="177" mass="20187">MKHTSLLFFAIILFNCNNNTSKQTAEVTPIQDSESLTTTIFLIRHAEKDLSTSNNPDLTKEGEIRAQNWSDYFSTIKFDAIYTSNFTRTKKTAQPTASKNNLEPEIYNPERISAQSFLEQNKGKTVLMVGHSNTIPFFVNDIIGKKVYEEIDETVYNHLYKITISKGQINHNLTTVD</sequence>
<dbReference type="Pfam" id="PF00300">
    <property type="entry name" value="His_Phos_1"/>
    <property type="match status" value="1"/>
</dbReference>
<proteinExistence type="predicted"/>
<dbReference type="RefSeq" id="WP_106463255.1">
    <property type="nucleotide sequence ID" value="NZ_PXOQ01000009.1"/>
</dbReference>
<evidence type="ECO:0000313" key="2">
    <source>
        <dbReference type="Proteomes" id="UP000238426"/>
    </source>
</evidence>
<dbReference type="InterPro" id="IPR029033">
    <property type="entry name" value="His_PPase_superfam"/>
</dbReference>
<dbReference type="SMART" id="SM00855">
    <property type="entry name" value="PGAM"/>
    <property type="match status" value="1"/>
</dbReference>
<dbReference type="EMBL" id="PXOQ01000009">
    <property type="protein sequence ID" value="PSG88117.1"/>
    <property type="molecule type" value="Genomic_DNA"/>
</dbReference>
<comment type="caution">
    <text evidence="1">The sequence shown here is derived from an EMBL/GenBank/DDBJ whole genome shotgun (WGS) entry which is preliminary data.</text>
</comment>
<dbReference type="SUPFAM" id="SSF53254">
    <property type="entry name" value="Phosphoglycerate mutase-like"/>
    <property type="match status" value="1"/>
</dbReference>
<dbReference type="Proteomes" id="UP000238426">
    <property type="component" value="Unassembled WGS sequence"/>
</dbReference>
<dbReference type="CDD" id="cd07067">
    <property type="entry name" value="HP_PGM_like"/>
    <property type="match status" value="1"/>
</dbReference>
<organism evidence="1 2">
    <name type="scientific">Aurantibacter aestuarii</name>
    <dbReference type="NCBI Taxonomy" id="1266046"/>
    <lineage>
        <taxon>Bacteria</taxon>
        <taxon>Pseudomonadati</taxon>
        <taxon>Bacteroidota</taxon>
        <taxon>Flavobacteriia</taxon>
        <taxon>Flavobacteriales</taxon>
        <taxon>Flavobacteriaceae</taxon>
        <taxon>Aurantibacter</taxon>
    </lineage>
</organism>
<dbReference type="OrthoDB" id="3296006at2"/>
<dbReference type="Gene3D" id="3.40.50.1240">
    <property type="entry name" value="Phosphoglycerate mutase-like"/>
    <property type="match status" value="1"/>
</dbReference>
<dbReference type="AlphaFoldDB" id="A0A2T1N8C2"/>
<protein>
    <submittedName>
        <fullName evidence="1">Phosphoglycerate mutase</fullName>
    </submittedName>
</protein>
<dbReference type="InterPro" id="IPR013078">
    <property type="entry name" value="His_Pase_superF_clade-1"/>
</dbReference>
<name>A0A2T1N8C2_9FLAO</name>
<reference evidence="1 2" key="1">
    <citation type="submission" date="2018-03" db="EMBL/GenBank/DDBJ databases">
        <title>Mesoflavibacter sp. HG37 and Mesoflavibacter sp. HG96 sp.nov., two marine bacteria isolated from seawater of Western Pacific Ocean.</title>
        <authorList>
            <person name="Cheng H."/>
            <person name="Wu Y.-H."/>
            <person name="Guo L.-L."/>
            <person name="Xu X.-W."/>
        </authorList>
    </citation>
    <scope>NUCLEOTIDE SEQUENCE [LARGE SCALE GENOMIC DNA]</scope>
    <source>
        <strain evidence="1 2">KCTC 32269</strain>
    </source>
</reference>
<evidence type="ECO:0000313" key="1">
    <source>
        <dbReference type="EMBL" id="PSG88117.1"/>
    </source>
</evidence>